<dbReference type="EMBL" id="JASPKY010000828">
    <property type="protein sequence ID" value="KAK9681288.1"/>
    <property type="molecule type" value="Genomic_DNA"/>
</dbReference>
<keyword evidence="2" id="KW-1185">Reference proteome</keyword>
<accession>A0AAW1HX47</accession>
<protein>
    <submittedName>
        <fullName evidence="1">Uncharacterized protein</fullName>
    </submittedName>
</protein>
<dbReference type="Proteomes" id="UP001458880">
    <property type="component" value="Unassembled WGS sequence"/>
</dbReference>
<gene>
    <name evidence="1" type="ORF">QE152_g38419</name>
</gene>
<comment type="caution">
    <text evidence="1">The sequence shown here is derived from an EMBL/GenBank/DDBJ whole genome shotgun (WGS) entry which is preliminary data.</text>
</comment>
<reference evidence="1 2" key="1">
    <citation type="journal article" date="2024" name="BMC Genomics">
        <title>De novo assembly and annotation of Popillia japonica's genome with initial clues to its potential as an invasive pest.</title>
        <authorList>
            <person name="Cucini C."/>
            <person name="Boschi S."/>
            <person name="Funari R."/>
            <person name="Cardaioli E."/>
            <person name="Iannotti N."/>
            <person name="Marturano G."/>
            <person name="Paoli F."/>
            <person name="Bruttini M."/>
            <person name="Carapelli A."/>
            <person name="Frati F."/>
            <person name="Nardi F."/>
        </authorList>
    </citation>
    <scope>NUCLEOTIDE SEQUENCE [LARGE SCALE GENOMIC DNA]</scope>
    <source>
        <strain evidence="1">DMR45628</strain>
    </source>
</reference>
<name>A0AAW1HX47_POPJA</name>
<organism evidence="1 2">
    <name type="scientific">Popillia japonica</name>
    <name type="common">Japanese beetle</name>
    <dbReference type="NCBI Taxonomy" id="7064"/>
    <lineage>
        <taxon>Eukaryota</taxon>
        <taxon>Metazoa</taxon>
        <taxon>Ecdysozoa</taxon>
        <taxon>Arthropoda</taxon>
        <taxon>Hexapoda</taxon>
        <taxon>Insecta</taxon>
        <taxon>Pterygota</taxon>
        <taxon>Neoptera</taxon>
        <taxon>Endopterygota</taxon>
        <taxon>Coleoptera</taxon>
        <taxon>Polyphaga</taxon>
        <taxon>Scarabaeiformia</taxon>
        <taxon>Scarabaeidae</taxon>
        <taxon>Rutelinae</taxon>
        <taxon>Popillia</taxon>
    </lineage>
</organism>
<evidence type="ECO:0000313" key="1">
    <source>
        <dbReference type="EMBL" id="KAK9681288.1"/>
    </source>
</evidence>
<evidence type="ECO:0000313" key="2">
    <source>
        <dbReference type="Proteomes" id="UP001458880"/>
    </source>
</evidence>
<sequence length="83" mass="9499">MYDNEDAATILALHPVETNPKLCLRKSDIKQHVYNTNLGNNIEILKPDITEAVNSAADMIHNVYKEFVRKAKKCIDVEEYHAE</sequence>
<dbReference type="AlphaFoldDB" id="A0AAW1HX47"/>
<proteinExistence type="predicted"/>